<accession>A0A4C1YZB8</accession>
<dbReference type="EMBL" id="BGZK01001448">
    <property type="protein sequence ID" value="GBP80154.1"/>
    <property type="molecule type" value="Genomic_DNA"/>
</dbReference>
<reference evidence="1 2" key="1">
    <citation type="journal article" date="2019" name="Commun. Biol.">
        <title>The bagworm genome reveals a unique fibroin gene that provides high tensile strength.</title>
        <authorList>
            <person name="Kono N."/>
            <person name="Nakamura H."/>
            <person name="Ohtoshi R."/>
            <person name="Tomita M."/>
            <person name="Numata K."/>
            <person name="Arakawa K."/>
        </authorList>
    </citation>
    <scope>NUCLEOTIDE SEQUENCE [LARGE SCALE GENOMIC DNA]</scope>
</reference>
<sequence length="114" mass="12450">MNEHKLEAVPASAPPLSVITGTYDSKYYKSVAGFSGRSTLFSKPHRKSQTIVHEVYGSRTPAIKMMLIVFPTGGTLTEIGGKNEVEQVIKALSTVYVIKHVQKCSISSYFLLTG</sequence>
<dbReference type="Proteomes" id="UP000299102">
    <property type="component" value="Unassembled WGS sequence"/>
</dbReference>
<gene>
    <name evidence="1" type="ORF">EVAR_54435_1</name>
</gene>
<proteinExistence type="predicted"/>
<organism evidence="1 2">
    <name type="scientific">Eumeta variegata</name>
    <name type="common">Bagworm moth</name>
    <name type="synonym">Eumeta japonica</name>
    <dbReference type="NCBI Taxonomy" id="151549"/>
    <lineage>
        <taxon>Eukaryota</taxon>
        <taxon>Metazoa</taxon>
        <taxon>Ecdysozoa</taxon>
        <taxon>Arthropoda</taxon>
        <taxon>Hexapoda</taxon>
        <taxon>Insecta</taxon>
        <taxon>Pterygota</taxon>
        <taxon>Neoptera</taxon>
        <taxon>Endopterygota</taxon>
        <taxon>Lepidoptera</taxon>
        <taxon>Glossata</taxon>
        <taxon>Ditrysia</taxon>
        <taxon>Tineoidea</taxon>
        <taxon>Psychidae</taxon>
        <taxon>Oiketicinae</taxon>
        <taxon>Eumeta</taxon>
    </lineage>
</organism>
<evidence type="ECO:0000313" key="1">
    <source>
        <dbReference type="EMBL" id="GBP80154.1"/>
    </source>
</evidence>
<evidence type="ECO:0000313" key="2">
    <source>
        <dbReference type="Proteomes" id="UP000299102"/>
    </source>
</evidence>
<dbReference type="AlphaFoldDB" id="A0A4C1YZB8"/>
<dbReference type="OrthoDB" id="9997853at2759"/>
<keyword evidence="2" id="KW-1185">Reference proteome</keyword>
<comment type="caution">
    <text evidence="1">The sequence shown here is derived from an EMBL/GenBank/DDBJ whole genome shotgun (WGS) entry which is preliminary data.</text>
</comment>
<protein>
    <submittedName>
        <fullName evidence="1">Uncharacterized protein</fullName>
    </submittedName>
</protein>
<name>A0A4C1YZB8_EUMVA</name>